<accession>A0ABD2U3W1</accession>
<evidence type="ECO:0000313" key="2">
    <source>
        <dbReference type="EMBL" id="KAL3363231.1"/>
    </source>
</evidence>
<dbReference type="EMBL" id="JBJKTR010000007">
    <property type="protein sequence ID" value="KAL3363231.1"/>
    <property type="molecule type" value="Genomic_DNA"/>
</dbReference>
<dbReference type="EMBL" id="JBJKTR010000007">
    <property type="protein sequence ID" value="KAL3363230.1"/>
    <property type="molecule type" value="Genomic_DNA"/>
</dbReference>
<keyword evidence="3" id="KW-1185">Reference proteome</keyword>
<feature type="region of interest" description="Disordered" evidence="1">
    <location>
        <begin position="144"/>
        <end position="169"/>
    </location>
</feature>
<dbReference type="Gene3D" id="2.30.30.140">
    <property type="match status" value="1"/>
</dbReference>
<protein>
    <submittedName>
        <fullName evidence="2">Uncharacterized protein</fullName>
    </submittedName>
</protein>
<comment type="caution">
    <text evidence="2">The sequence shown here is derived from an EMBL/GenBank/DDBJ whole genome shotgun (WGS) entry which is preliminary data.</text>
</comment>
<dbReference type="Proteomes" id="UP001627284">
    <property type="component" value="Unassembled WGS sequence"/>
</dbReference>
<dbReference type="AlphaFoldDB" id="A0ABD2U3W1"/>
<proteinExistence type="predicted"/>
<gene>
    <name evidence="2" type="ORF">AABB24_012498</name>
</gene>
<reference evidence="2 3" key="1">
    <citation type="submission" date="2024-05" db="EMBL/GenBank/DDBJ databases">
        <title>De novo assembly of an allotetraploid wild potato.</title>
        <authorList>
            <person name="Hosaka A.J."/>
        </authorList>
    </citation>
    <scope>NUCLEOTIDE SEQUENCE [LARGE SCALE GENOMIC DNA]</scope>
    <source>
        <tissue evidence="2">Young leaves</tissue>
    </source>
</reference>
<name>A0ABD2U3W1_9SOLN</name>
<sequence length="196" mass="21288">MKSKSLSRNGNYVERGIGEDAALNKSNVKVDFGNLIWVQLNGQSWLGQVVDEMVVGGNKKPTKKVAGEVLVRLYGSYTYLYVDPIKSQLEYEKIIERYHGSLVNILGEALKQDLLHLKSGAMKTEDIQSKVRSVSFLAETLSTGASQGKGNKKSQDMTPSTSAVASAGEYAPSGRRVKVMQALGLMAPPGSPFHPK</sequence>
<dbReference type="SUPFAM" id="SSF63748">
    <property type="entry name" value="Tudor/PWWP/MBT"/>
    <property type="match status" value="1"/>
</dbReference>
<evidence type="ECO:0000256" key="1">
    <source>
        <dbReference type="SAM" id="MobiDB-lite"/>
    </source>
</evidence>
<organism evidence="2 3">
    <name type="scientific">Solanum stoloniferum</name>
    <dbReference type="NCBI Taxonomy" id="62892"/>
    <lineage>
        <taxon>Eukaryota</taxon>
        <taxon>Viridiplantae</taxon>
        <taxon>Streptophyta</taxon>
        <taxon>Embryophyta</taxon>
        <taxon>Tracheophyta</taxon>
        <taxon>Spermatophyta</taxon>
        <taxon>Magnoliopsida</taxon>
        <taxon>eudicotyledons</taxon>
        <taxon>Gunneridae</taxon>
        <taxon>Pentapetalae</taxon>
        <taxon>asterids</taxon>
        <taxon>lamiids</taxon>
        <taxon>Solanales</taxon>
        <taxon>Solanaceae</taxon>
        <taxon>Solanoideae</taxon>
        <taxon>Solaneae</taxon>
        <taxon>Solanum</taxon>
    </lineage>
</organism>
<evidence type="ECO:0000313" key="3">
    <source>
        <dbReference type="Proteomes" id="UP001627284"/>
    </source>
</evidence>